<dbReference type="EMBL" id="CP004306">
    <property type="protein sequence ID" value="AHH07219.1"/>
    <property type="molecule type" value="Genomic_DNA"/>
</dbReference>
<organism evidence="1">
    <name type="scientific">Borrelia crocidurae DOU</name>
    <dbReference type="NCBI Taxonomy" id="1293575"/>
    <lineage>
        <taxon>Bacteria</taxon>
        <taxon>Pseudomonadati</taxon>
        <taxon>Spirochaetota</taxon>
        <taxon>Spirochaetia</taxon>
        <taxon>Spirochaetales</taxon>
        <taxon>Borreliaceae</taxon>
        <taxon>Borrelia</taxon>
    </lineage>
</organism>
<dbReference type="AlphaFoldDB" id="W5SJ98"/>
<reference evidence="1" key="1">
    <citation type="submission" date="2013-02" db="EMBL/GenBank/DDBJ databases">
        <title>Comparative genomics of Borrelia species.</title>
        <authorList>
            <person name="Schwan T.G."/>
            <person name="Raffel S.J."/>
            <person name="Porcella S.F."/>
        </authorList>
    </citation>
    <scope>NUCLEOTIDE SEQUENCE</scope>
    <source>
        <strain evidence="1">DOU</strain>
        <plasmid evidence="1">unnamed</plasmid>
    </source>
</reference>
<evidence type="ECO:0000313" key="1">
    <source>
        <dbReference type="EMBL" id="AHH07219.1"/>
    </source>
</evidence>
<gene>
    <name evidence="1" type="ORF">BCD_1153</name>
</gene>
<proteinExistence type="predicted"/>
<accession>W5SJ98</accession>
<name>W5SJ98_9SPIR</name>
<sequence>MKQAVKEIRYFEAFESNALKVGTTQIFVTK</sequence>
<dbReference type="HOGENOM" id="CLU_3402381_0_0_12"/>
<keyword evidence="1" id="KW-0614">Plasmid</keyword>
<protein>
    <submittedName>
        <fullName evidence="1">Uncharacterized protein</fullName>
    </submittedName>
</protein>
<geneLocation type="plasmid" evidence="1">
    <name>unnamed</name>
</geneLocation>